<dbReference type="PIRSF" id="PIRSF002889">
    <property type="entry name" value="Rod_FlgB"/>
    <property type="match status" value="1"/>
</dbReference>
<dbReference type="NCBIfam" id="TIGR01396">
    <property type="entry name" value="FlgB"/>
    <property type="match status" value="1"/>
</dbReference>
<gene>
    <name evidence="9" type="primary">flgB</name>
    <name evidence="9" type="ORF">ABGV49_18615</name>
    <name evidence="8" type="ORF">BKX93_05120</name>
</gene>
<dbReference type="PANTHER" id="PTHR30435:SF12">
    <property type="entry name" value="FLAGELLAR BASAL BODY ROD PROTEIN FLGB"/>
    <property type="match status" value="1"/>
</dbReference>
<dbReference type="PANTHER" id="PTHR30435">
    <property type="entry name" value="FLAGELLAR PROTEIN"/>
    <property type="match status" value="1"/>
</dbReference>
<comment type="subunit">
    <text evidence="6">The basal body constitutes a major portion of the flagellar organelle and consists of a number of rings mounted on a central rod.</text>
</comment>
<feature type="domain" description="Flagellar basal body rod protein N-terminal" evidence="7">
    <location>
        <begin position="10"/>
        <end position="39"/>
    </location>
</feature>
<protein>
    <recommendedName>
        <fullName evidence="3 6">Flagellar basal body rod protein FlgB</fullName>
    </recommendedName>
</protein>
<evidence type="ECO:0000313" key="8">
    <source>
        <dbReference type="EMBL" id="AOZ49437.1"/>
    </source>
</evidence>
<evidence type="ECO:0000256" key="6">
    <source>
        <dbReference type="PIRNR" id="PIRNR002889"/>
    </source>
</evidence>
<sequence length="137" mass="14804">MLDKIAHYFDFQQRALNLQAYRAEVIGSNIANAETPYYKAVDFDFKSALQAQVDKQGQLKLAQTDARHIANQAGEGSGTPLQYRSAVQPSLDGNTVDMDVERGAFADNALQYQTTLAFLNKKISGLSSAIQGSGTGG</sequence>
<dbReference type="Proteomes" id="UP001455709">
    <property type="component" value="Unassembled WGS sequence"/>
</dbReference>
<evidence type="ECO:0000256" key="3">
    <source>
        <dbReference type="ARBA" id="ARBA00014376"/>
    </source>
</evidence>
<dbReference type="EMBL" id="CP017707">
    <property type="protein sequence ID" value="AOZ49437.1"/>
    <property type="molecule type" value="Genomic_DNA"/>
</dbReference>
<evidence type="ECO:0000256" key="2">
    <source>
        <dbReference type="ARBA" id="ARBA00009677"/>
    </source>
</evidence>
<dbReference type="GO" id="GO:0030694">
    <property type="term" value="C:bacterial-type flagellum basal body, rod"/>
    <property type="evidence" value="ECO:0007669"/>
    <property type="project" value="InterPro"/>
</dbReference>
<dbReference type="GeneID" id="68840588"/>
<comment type="similarity">
    <text evidence="2 6">Belongs to the flagella basal body rod proteins family.</text>
</comment>
<dbReference type="AlphaFoldDB" id="A0A1D9LDT3"/>
<dbReference type="GO" id="GO:0071978">
    <property type="term" value="P:bacterial-type flagellum-dependent swarming motility"/>
    <property type="evidence" value="ECO:0007669"/>
    <property type="project" value="TreeGrafter"/>
</dbReference>
<evidence type="ECO:0000313" key="9">
    <source>
        <dbReference type="EMBL" id="MEO2219070.1"/>
    </source>
</evidence>
<reference evidence="8 10" key="1">
    <citation type="submission" date="2016-10" db="EMBL/GenBank/DDBJ databases">
        <title>Chromobacterium muskegensis sp. nov., an insecticidal bacterium isolated from Sphagnum bogs.</title>
        <authorList>
            <person name="Sparks M.E."/>
            <person name="Blackburn M.B."/>
            <person name="Gundersen-Rindal D.E."/>
            <person name="Mitchell A."/>
            <person name="Farrar R."/>
            <person name="Kuhar D."/>
        </authorList>
    </citation>
    <scope>NUCLEOTIDE SEQUENCE [LARGE SCALE GENOMIC DNA]</scope>
    <source>
        <strain evidence="8 10">21-1</strain>
    </source>
</reference>
<keyword evidence="8" id="KW-0966">Cell projection</keyword>
<reference evidence="9 11" key="2">
    <citation type="submission" date="2024-05" db="EMBL/GenBank/DDBJ databases">
        <authorList>
            <person name="De Oliveira J.P."/>
            <person name="Noriler S.A."/>
            <person name="De Oliveira A.G."/>
            <person name="Sipoli D.S."/>
        </authorList>
    </citation>
    <scope>NUCLEOTIDE SEQUENCE [LARGE SCALE GENOMIC DNA]</scope>
    <source>
        <strain evidence="9 11">LABIM189</strain>
    </source>
</reference>
<dbReference type="STRING" id="1108595.BKX93_05120"/>
<dbReference type="InterPro" id="IPR019776">
    <property type="entry name" value="Flagellar_basal_body_rod_CS"/>
</dbReference>
<dbReference type="InterPro" id="IPR006300">
    <property type="entry name" value="FlgB"/>
</dbReference>
<accession>A0A1D9LDT3</accession>
<proteinExistence type="inferred from homology"/>
<keyword evidence="4 6" id="KW-0975">Bacterial flagellum</keyword>
<evidence type="ECO:0000256" key="1">
    <source>
        <dbReference type="ARBA" id="ARBA00004117"/>
    </source>
</evidence>
<dbReference type="KEGG" id="cvc:BKX93_05120"/>
<dbReference type="EMBL" id="JBDOJC010000001">
    <property type="protein sequence ID" value="MEO2219070.1"/>
    <property type="molecule type" value="Genomic_DNA"/>
</dbReference>
<dbReference type="Proteomes" id="UP000178776">
    <property type="component" value="Chromosome"/>
</dbReference>
<dbReference type="RefSeq" id="WP_046156616.1">
    <property type="nucleotide sequence ID" value="NZ_CP017707.1"/>
</dbReference>
<dbReference type="Pfam" id="PF00460">
    <property type="entry name" value="Flg_bb_rod"/>
    <property type="match status" value="1"/>
</dbReference>
<organism evidence="8 10">
    <name type="scientific">Chromobacterium vaccinii</name>
    <dbReference type="NCBI Taxonomy" id="1108595"/>
    <lineage>
        <taxon>Bacteria</taxon>
        <taxon>Pseudomonadati</taxon>
        <taxon>Pseudomonadota</taxon>
        <taxon>Betaproteobacteria</taxon>
        <taxon>Neisseriales</taxon>
        <taxon>Chromobacteriaceae</taxon>
        <taxon>Chromobacterium</taxon>
    </lineage>
</organism>
<evidence type="ECO:0000256" key="5">
    <source>
        <dbReference type="ARBA" id="ARBA00024934"/>
    </source>
</evidence>
<keyword evidence="11" id="KW-1185">Reference proteome</keyword>
<evidence type="ECO:0000256" key="4">
    <source>
        <dbReference type="ARBA" id="ARBA00023143"/>
    </source>
</evidence>
<name>A0A1D9LDT3_9NEIS</name>
<dbReference type="PROSITE" id="PS00588">
    <property type="entry name" value="FLAGELLA_BB_ROD"/>
    <property type="match status" value="1"/>
</dbReference>
<keyword evidence="8" id="KW-0969">Cilium</keyword>
<comment type="subcellular location">
    <subcellularLocation>
        <location evidence="1 6">Bacterial flagellum basal body</location>
    </subcellularLocation>
</comment>
<dbReference type="InterPro" id="IPR001444">
    <property type="entry name" value="Flag_bb_rod_N"/>
</dbReference>
<keyword evidence="8" id="KW-0282">Flagellum</keyword>
<evidence type="ECO:0000313" key="11">
    <source>
        <dbReference type="Proteomes" id="UP001455709"/>
    </source>
</evidence>
<evidence type="ECO:0000313" key="10">
    <source>
        <dbReference type="Proteomes" id="UP000178776"/>
    </source>
</evidence>
<comment type="function">
    <text evidence="5 6">Structural component of flagellum, the bacterial motility apparatus. Part of the rod structure of flagellar basal body.</text>
</comment>
<evidence type="ECO:0000259" key="7">
    <source>
        <dbReference type="Pfam" id="PF00460"/>
    </source>
</evidence>